<dbReference type="AlphaFoldDB" id="A0A8D5TC92"/>
<dbReference type="GO" id="GO:1990904">
    <property type="term" value="C:ribonucleoprotein complex"/>
    <property type="evidence" value="ECO:0007669"/>
    <property type="project" value="UniProtKB-KW"/>
</dbReference>
<proteinExistence type="inferred from homology"/>
<protein>
    <submittedName>
        <fullName evidence="5">Ribosomal protein S7</fullName>
    </submittedName>
</protein>
<keyword evidence="3" id="KW-0687">Ribonucleoprotein</keyword>
<dbReference type="PIRSF" id="PIRSF002122">
    <property type="entry name" value="RPS7p_RPS7a_RPS5e_RPS7o"/>
    <property type="match status" value="1"/>
</dbReference>
<dbReference type="InterPro" id="IPR023798">
    <property type="entry name" value="Ribosomal_uS7_dom"/>
</dbReference>
<feature type="domain" description="Small ribosomal subunit protein uS7" evidence="4">
    <location>
        <begin position="18"/>
        <end position="162"/>
    </location>
</feature>
<evidence type="ECO:0000256" key="1">
    <source>
        <dbReference type="ARBA" id="ARBA00007151"/>
    </source>
</evidence>
<evidence type="ECO:0000313" key="5">
    <source>
        <dbReference type="EMBL" id="BCT02587.1"/>
    </source>
</evidence>
<dbReference type="Pfam" id="PF00177">
    <property type="entry name" value="Ribosomal_S7"/>
    <property type="match status" value="1"/>
</dbReference>
<dbReference type="GO" id="GO:0005840">
    <property type="term" value="C:ribosome"/>
    <property type="evidence" value="ECO:0007669"/>
    <property type="project" value="UniProtKB-KW"/>
</dbReference>
<sequence>MKKLTNQQACAWIPKDDNFQQIIAFQKFVSCLMKDGKKQRAFFIMSNALDKAVKKLYAQNKDNTHVPSMNFIDEVVENVRPSVEVRSKKIAGVSRDIPSLVPPKRGQGIAIRWILESARGRKQTASRTFIDNLSDELLDAYLKRGTPRQKRDSLHKTASTNRAFLRYRWW</sequence>
<dbReference type="Gene3D" id="1.10.455.10">
    <property type="entry name" value="Ribosomal protein S7 domain"/>
    <property type="match status" value="1"/>
</dbReference>
<gene>
    <name evidence="5" type="primary">rps7</name>
</gene>
<reference evidence="5" key="1">
    <citation type="submission" date="2021-02" db="EMBL/GenBank/DDBJ databases">
        <title>Organelle genome of a novel green alga in the class Trebouxiophyceae.</title>
        <authorList>
            <person name="Takusagawa M."/>
            <person name="Misumi O."/>
            <person name="Inui T.I."/>
            <person name="Kato S."/>
            <person name="Matsunaga S."/>
            <person name="Kuroiwa H."/>
            <person name="Kuroiwa T."/>
        </authorList>
    </citation>
    <scope>NUCLEOTIDE SEQUENCE</scope>
    <source>
        <strain evidence="5">311 I</strain>
    </source>
</reference>
<dbReference type="InterPro" id="IPR000235">
    <property type="entry name" value="Ribosomal_uS7"/>
</dbReference>
<evidence type="ECO:0000256" key="3">
    <source>
        <dbReference type="ARBA" id="ARBA00023274"/>
    </source>
</evidence>
<keyword evidence="5" id="KW-0496">Mitochondrion</keyword>
<dbReference type="GO" id="GO:0006412">
    <property type="term" value="P:translation"/>
    <property type="evidence" value="ECO:0007669"/>
    <property type="project" value="InterPro"/>
</dbReference>
<evidence type="ECO:0000259" key="4">
    <source>
        <dbReference type="Pfam" id="PF00177"/>
    </source>
</evidence>
<comment type="similarity">
    <text evidence="1">Belongs to the universal ribosomal protein uS7 family.</text>
</comment>
<keyword evidence="2 5" id="KW-0689">Ribosomal protein</keyword>
<dbReference type="InterPro" id="IPR036823">
    <property type="entry name" value="Ribosomal_uS7_dom_sf"/>
</dbReference>
<dbReference type="SUPFAM" id="SSF47973">
    <property type="entry name" value="Ribosomal protein S7"/>
    <property type="match status" value="1"/>
</dbReference>
<name>A0A8D5TC92_9CHLO</name>
<geneLocation type="mitochondrion" evidence="5"/>
<dbReference type="EMBL" id="LC604817">
    <property type="protein sequence ID" value="BCT02587.1"/>
    <property type="molecule type" value="Genomic_DNA"/>
</dbReference>
<accession>A0A8D5TC92</accession>
<evidence type="ECO:0000256" key="2">
    <source>
        <dbReference type="ARBA" id="ARBA00022980"/>
    </source>
</evidence>
<organism evidence="5">
    <name type="scientific">Medakamo hakoo</name>
    <dbReference type="NCBI Taxonomy" id="3113649"/>
    <lineage>
        <taxon>Eukaryota</taxon>
        <taxon>Viridiplantae</taxon>
        <taxon>Chlorophyta</taxon>
        <taxon>core chlorophytes</taxon>
        <taxon>Trebouxiophyceae</taxon>
        <taxon>Trebouxiophyceae incertae sedis</taxon>
        <taxon>Coccomyxaceae</taxon>
        <taxon>Medakamo</taxon>
    </lineage>
</organism>
<dbReference type="PANTHER" id="PTHR11205">
    <property type="entry name" value="RIBOSOMAL PROTEIN S7"/>
    <property type="match status" value="1"/>
</dbReference>